<name>A0AAV3ZPF6_9GAST</name>
<feature type="compositionally biased region" description="Basic and acidic residues" evidence="1">
    <location>
        <begin position="31"/>
        <end position="42"/>
    </location>
</feature>
<proteinExistence type="predicted"/>
<evidence type="ECO:0000313" key="2">
    <source>
        <dbReference type="EMBL" id="GFN96722.1"/>
    </source>
</evidence>
<organism evidence="2 3">
    <name type="scientific">Plakobranchus ocellatus</name>
    <dbReference type="NCBI Taxonomy" id="259542"/>
    <lineage>
        <taxon>Eukaryota</taxon>
        <taxon>Metazoa</taxon>
        <taxon>Spiralia</taxon>
        <taxon>Lophotrochozoa</taxon>
        <taxon>Mollusca</taxon>
        <taxon>Gastropoda</taxon>
        <taxon>Heterobranchia</taxon>
        <taxon>Euthyneura</taxon>
        <taxon>Panpulmonata</taxon>
        <taxon>Sacoglossa</taxon>
        <taxon>Placobranchoidea</taxon>
        <taxon>Plakobranchidae</taxon>
        <taxon>Plakobranchus</taxon>
    </lineage>
</organism>
<accession>A0AAV3ZPF6</accession>
<evidence type="ECO:0000256" key="1">
    <source>
        <dbReference type="SAM" id="MobiDB-lite"/>
    </source>
</evidence>
<comment type="caution">
    <text evidence="2">The sequence shown here is derived from an EMBL/GenBank/DDBJ whole genome shotgun (WGS) entry which is preliminary data.</text>
</comment>
<dbReference type="AlphaFoldDB" id="A0AAV3ZPF6"/>
<keyword evidence="3" id="KW-1185">Reference proteome</keyword>
<sequence length="95" mass="10252">MSELDNQREGKEAREWVLGSGGGSGEGVRVANDKHHLDDRKGVGATAESSTGRQREPTLAGQLGAYGRMTLPRPGRLADQVDVCRGFVYICCFTD</sequence>
<reference evidence="2 3" key="1">
    <citation type="journal article" date="2021" name="Elife">
        <title>Chloroplast acquisition without the gene transfer in kleptoplastic sea slugs, Plakobranchus ocellatus.</title>
        <authorList>
            <person name="Maeda T."/>
            <person name="Takahashi S."/>
            <person name="Yoshida T."/>
            <person name="Shimamura S."/>
            <person name="Takaki Y."/>
            <person name="Nagai Y."/>
            <person name="Toyoda A."/>
            <person name="Suzuki Y."/>
            <person name="Arimoto A."/>
            <person name="Ishii H."/>
            <person name="Satoh N."/>
            <person name="Nishiyama T."/>
            <person name="Hasebe M."/>
            <person name="Maruyama T."/>
            <person name="Minagawa J."/>
            <person name="Obokata J."/>
            <person name="Shigenobu S."/>
        </authorList>
    </citation>
    <scope>NUCLEOTIDE SEQUENCE [LARGE SCALE GENOMIC DNA]</scope>
</reference>
<protein>
    <submittedName>
        <fullName evidence="2">Uncharacterized protein</fullName>
    </submittedName>
</protein>
<feature type="region of interest" description="Disordered" evidence="1">
    <location>
        <begin position="1"/>
        <end position="67"/>
    </location>
</feature>
<dbReference type="Proteomes" id="UP000735302">
    <property type="component" value="Unassembled WGS sequence"/>
</dbReference>
<dbReference type="EMBL" id="BLXT01002699">
    <property type="protein sequence ID" value="GFN96722.1"/>
    <property type="molecule type" value="Genomic_DNA"/>
</dbReference>
<gene>
    <name evidence="2" type="ORF">PoB_002322800</name>
</gene>
<feature type="compositionally biased region" description="Basic and acidic residues" evidence="1">
    <location>
        <begin position="1"/>
        <end position="15"/>
    </location>
</feature>
<evidence type="ECO:0000313" key="3">
    <source>
        <dbReference type="Proteomes" id="UP000735302"/>
    </source>
</evidence>